<feature type="region of interest" description="Disordered" evidence="1">
    <location>
        <begin position="716"/>
        <end position="745"/>
    </location>
</feature>
<proteinExistence type="predicted"/>
<sequence>MTEDPDRRSVDGRPVDRRTVLGALAGAGSAAVAGCSGSAPDDAATGKLDPDRLDELAARFAPTLYFDSAEPWFLTDPRPYAVEEDGETVVDGFTAFDGYHERYEEAGEPPNPTVFYNGVRYEDSPLAVVQFWLYSAFDQFTANFHWHDWEVLHVFVDLDTGDPQLYVASSHSRSVPNNEFLDPDPDTVPRILPELGSHSSTLSVNDDPDRFQRVGEDGLLADITNTTIDTVEDLLGIPIAYGLPRDEGMRLPFVVPDYEGEPLYEHPDLPSVTAESLVDGALTIRSLDALRSPPTDLPLRETGLAFRHADREDALADEVVDEVVGYELVESAELEDIAAFTGPQLSFEFAVPEVVEDAVASHITTTGVPWEQPRYENPALDVTAGNHRAELAERYDAIAGDEAFGADVAEGLDAVVARVSRATETDDAPDGEGLTTTDAVTESFVLIESDPEAVPTFAGGVAVASGVPGGDHRLTVNGAGQAPHSEELTVSADESVTAAGVDGEIPLVARENARKVELDDSESDVDLTRTAVEDDFAGGIYDSAIDGSDAVYVHAGGAYTTEVRDADDEVGAYRVNPDPPGADGDDSDGSDDADGKGPIRIERPETGAAPLAGYVADVAEETRAAVATAAAESDDGDDTEDGGGTSGGSDGGGSGGGGAENAVNGLERALAAAVEAAERAEERAREGDGEGTERQLGNVADRIARIEERLAAARDGLPPGLANATRKRVKQATKRVEQAQNAEKL</sequence>
<dbReference type="Proteomes" id="UP001596390">
    <property type="component" value="Unassembled WGS sequence"/>
</dbReference>
<feature type="compositionally biased region" description="Gly residues" evidence="1">
    <location>
        <begin position="642"/>
        <end position="659"/>
    </location>
</feature>
<feature type="region of interest" description="Disordered" evidence="1">
    <location>
        <begin position="563"/>
        <end position="610"/>
    </location>
</feature>
<evidence type="ECO:0000313" key="2">
    <source>
        <dbReference type="EMBL" id="MFC7186689.1"/>
    </source>
</evidence>
<dbReference type="PROSITE" id="PS51257">
    <property type="entry name" value="PROKAR_LIPOPROTEIN"/>
    <property type="match status" value="1"/>
</dbReference>
<evidence type="ECO:0000256" key="1">
    <source>
        <dbReference type="SAM" id="MobiDB-lite"/>
    </source>
</evidence>
<keyword evidence="3" id="KW-1185">Reference proteome</keyword>
<dbReference type="EMBL" id="JBHSZZ010000030">
    <property type="protein sequence ID" value="MFC7186689.1"/>
    <property type="molecule type" value="Genomic_DNA"/>
</dbReference>
<organism evidence="2 3">
    <name type="scientific">Halorubrum yunnanense</name>
    <dbReference type="NCBI Taxonomy" id="1526162"/>
    <lineage>
        <taxon>Archaea</taxon>
        <taxon>Methanobacteriati</taxon>
        <taxon>Methanobacteriota</taxon>
        <taxon>Stenosarchaea group</taxon>
        <taxon>Halobacteria</taxon>
        <taxon>Halobacteriales</taxon>
        <taxon>Haloferacaceae</taxon>
        <taxon>Halorubrum</taxon>
    </lineage>
</organism>
<feature type="compositionally biased region" description="Acidic residues" evidence="1">
    <location>
        <begin position="583"/>
        <end position="592"/>
    </location>
</feature>
<dbReference type="AlphaFoldDB" id="A0ABD5YBF7"/>
<reference evidence="2 3" key="1">
    <citation type="journal article" date="2019" name="Int. J. Syst. Evol. Microbiol.">
        <title>The Global Catalogue of Microorganisms (GCM) 10K type strain sequencing project: providing services to taxonomists for standard genome sequencing and annotation.</title>
        <authorList>
            <consortium name="The Broad Institute Genomics Platform"/>
            <consortium name="The Broad Institute Genome Sequencing Center for Infectious Disease"/>
            <person name="Wu L."/>
            <person name="Ma J."/>
        </authorList>
    </citation>
    <scope>NUCLEOTIDE SEQUENCE [LARGE SCALE GENOMIC DNA]</scope>
    <source>
        <strain evidence="2 3">Q85</strain>
    </source>
</reference>
<feature type="region of interest" description="Disordered" evidence="1">
    <location>
        <begin position="625"/>
        <end position="698"/>
    </location>
</feature>
<gene>
    <name evidence="2" type="ORF">ACFQMK_07280</name>
</gene>
<comment type="caution">
    <text evidence="2">The sequence shown here is derived from an EMBL/GenBank/DDBJ whole genome shotgun (WGS) entry which is preliminary data.</text>
</comment>
<dbReference type="PROSITE" id="PS51318">
    <property type="entry name" value="TAT"/>
    <property type="match status" value="1"/>
</dbReference>
<dbReference type="RefSeq" id="WP_267663666.1">
    <property type="nucleotide sequence ID" value="NZ_JAODIX010000030.1"/>
</dbReference>
<accession>A0ABD5YBF7</accession>
<feature type="compositionally biased region" description="Basic and acidic residues" evidence="1">
    <location>
        <begin position="676"/>
        <end position="693"/>
    </location>
</feature>
<feature type="compositionally biased region" description="Acidic residues" evidence="1">
    <location>
        <begin position="632"/>
        <end position="641"/>
    </location>
</feature>
<evidence type="ECO:0000313" key="3">
    <source>
        <dbReference type="Proteomes" id="UP001596390"/>
    </source>
</evidence>
<feature type="compositionally biased region" description="Basic and acidic residues" evidence="1">
    <location>
        <begin position="593"/>
        <end position="605"/>
    </location>
</feature>
<name>A0ABD5YBF7_9EURY</name>
<dbReference type="InterPro" id="IPR006311">
    <property type="entry name" value="TAT_signal"/>
</dbReference>
<protein>
    <submittedName>
        <fullName evidence="2">Uncharacterized protein</fullName>
    </submittedName>
</protein>